<feature type="transmembrane region" description="Helical" evidence="8">
    <location>
        <begin position="188"/>
        <end position="208"/>
    </location>
</feature>
<evidence type="ECO:0000256" key="2">
    <source>
        <dbReference type="ARBA" id="ARBA00008974"/>
    </source>
</evidence>
<dbReference type="Pfam" id="PF02133">
    <property type="entry name" value="Transp_cyt_pur"/>
    <property type="match status" value="1"/>
</dbReference>
<feature type="transmembrane region" description="Helical" evidence="8">
    <location>
        <begin position="345"/>
        <end position="366"/>
    </location>
</feature>
<feature type="transmembrane region" description="Helical" evidence="8">
    <location>
        <begin position="424"/>
        <end position="440"/>
    </location>
</feature>
<feature type="transmembrane region" description="Helical" evidence="8">
    <location>
        <begin position="50"/>
        <end position="69"/>
    </location>
</feature>
<gene>
    <name evidence="9" type="ORF">E2K98_07755</name>
</gene>
<evidence type="ECO:0000256" key="4">
    <source>
        <dbReference type="ARBA" id="ARBA00022692"/>
    </source>
</evidence>
<feature type="transmembrane region" description="Helical" evidence="8">
    <location>
        <begin position="90"/>
        <end position="109"/>
    </location>
</feature>
<dbReference type="InterPro" id="IPR026030">
    <property type="entry name" value="Pur-cyt_permease_Fcy2/21/22"/>
</dbReference>
<dbReference type="Gene3D" id="1.10.4160.10">
    <property type="entry name" value="Hydantoin permease"/>
    <property type="match status" value="1"/>
</dbReference>
<evidence type="ECO:0000313" key="9">
    <source>
        <dbReference type="EMBL" id="TDK63331.1"/>
    </source>
</evidence>
<dbReference type="GO" id="GO:0022857">
    <property type="term" value="F:transmembrane transporter activity"/>
    <property type="evidence" value="ECO:0007669"/>
    <property type="project" value="InterPro"/>
</dbReference>
<comment type="caution">
    <text evidence="9">The sequence shown here is derived from an EMBL/GenBank/DDBJ whole genome shotgun (WGS) entry which is preliminary data.</text>
</comment>
<dbReference type="EMBL" id="SMYO01000003">
    <property type="protein sequence ID" value="TDK63331.1"/>
    <property type="molecule type" value="Genomic_DNA"/>
</dbReference>
<organism evidence="9 10">
    <name type="scientific">Bacillus salipaludis</name>
    <dbReference type="NCBI Taxonomy" id="2547811"/>
    <lineage>
        <taxon>Bacteria</taxon>
        <taxon>Bacillati</taxon>
        <taxon>Bacillota</taxon>
        <taxon>Bacilli</taxon>
        <taxon>Bacillales</taxon>
        <taxon>Bacillaceae</taxon>
        <taxon>Bacillus</taxon>
    </lineage>
</organism>
<dbReference type="Proteomes" id="UP000295132">
    <property type="component" value="Unassembled WGS sequence"/>
</dbReference>
<feature type="transmembrane region" description="Helical" evidence="8">
    <location>
        <begin position="23"/>
        <end position="44"/>
    </location>
</feature>
<feature type="transmembrane region" description="Helical" evidence="8">
    <location>
        <begin position="129"/>
        <end position="148"/>
    </location>
</feature>
<reference evidence="9 10" key="1">
    <citation type="submission" date="2019-03" db="EMBL/GenBank/DDBJ databases">
        <title>Bacillus niacini sp. nov. a Nicotinate-Metabolizing Mesophile Isolated from Soil.</title>
        <authorList>
            <person name="Zhang G."/>
        </authorList>
    </citation>
    <scope>NUCLEOTIDE SEQUENCE [LARGE SCALE GENOMIC DNA]</scope>
    <source>
        <strain evidence="9 10">WN066</strain>
    </source>
</reference>
<dbReference type="PANTHER" id="PTHR31806:SF1">
    <property type="entry name" value="PURINE-CYTOSINE PERMEASE FCY2-RELATED"/>
    <property type="match status" value="1"/>
</dbReference>
<proteinExistence type="inferred from homology"/>
<evidence type="ECO:0000256" key="6">
    <source>
        <dbReference type="ARBA" id="ARBA00023136"/>
    </source>
</evidence>
<evidence type="ECO:0000256" key="3">
    <source>
        <dbReference type="ARBA" id="ARBA00022448"/>
    </source>
</evidence>
<name>A0A4R5VY08_9BACI</name>
<dbReference type="PANTHER" id="PTHR31806">
    <property type="entry name" value="PURINE-CYTOSINE PERMEASE FCY2-RELATED"/>
    <property type="match status" value="1"/>
</dbReference>
<comment type="similarity">
    <text evidence="2 7">Belongs to the purine-cytosine permease (2.A.39) family.</text>
</comment>
<dbReference type="CDD" id="cd11484">
    <property type="entry name" value="SLC-NCS1sbd_CobB-like"/>
    <property type="match status" value="1"/>
</dbReference>
<dbReference type="PIRSF" id="PIRSF002744">
    <property type="entry name" value="Pur-cyt_permease"/>
    <property type="match status" value="1"/>
</dbReference>
<evidence type="ECO:0000256" key="8">
    <source>
        <dbReference type="SAM" id="Phobius"/>
    </source>
</evidence>
<sequence>MKIENHFIDFIPEEERHGSVRNLFSIWFSANMHILTIVTGALAIVFGLNLFWAVVSILLGNLIGAIFMATHSVQGPNLGIPQMIQSRAQFGIIGAIIPLLIVVIMYIGFFASNAVVSAQALSSASSIPINIGIALICITGFMIALYGYDLIHIIVKYLTIAFTAVFFFVTIAAFGLDLPAGSWSPSEFKLAPFLLGVSVFAAWQLLYAPYVADYSRYLPSKTPSSKTFFYTYTGTVIGTVWMMVLGAVLATAIPKFLDNPGKEVSHLLGPIFVPIIYAIIIMGLAAINGLNLYGAFMSITTIIETFTKLKGTIQTRFWLMLSCLILCGGLAIWGNGDFLNNFTNLILFLSYFMFPWTAINLIDYYFLKKGHYNVTALFDLNGQYGKINWIALGAYIIAILLEIPFINSSFYVGPLVDNLGGTDLAWIVGLIVPVLLYYYPMKKLKSKSISNELDVNEQLTTRI</sequence>
<dbReference type="RefSeq" id="WP_133333667.1">
    <property type="nucleotide sequence ID" value="NZ_SMYO01000003.1"/>
</dbReference>
<evidence type="ECO:0000256" key="7">
    <source>
        <dbReference type="PIRNR" id="PIRNR002744"/>
    </source>
</evidence>
<keyword evidence="6 7" id="KW-0472">Membrane</keyword>
<evidence type="ECO:0000256" key="5">
    <source>
        <dbReference type="ARBA" id="ARBA00022989"/>
    </source>
</evidence>
<feature type="transmembrane region" description="Helical" evidence="8">
    <location>
        <begin position="155"/>
        <end position="176"/>
    </location>
</feature>
<feature type="transmembrane region" description="Helical" evidence="8">
    <location>
        <begin position="317"/>
        <end position="333"/>
    </location>
</feature>
<keyword evidence="4 8" id="KW-0812">Transmembrane</keyword>
<comment type="subcellular location">
    <subcellularLocation>
        <location evidence="1">Membrane</location>
        <topology evidence="1">Multi-pass membrane protein</topology>
    </subcellularLocation>
</comment>
<feature type="transmembrane region" description="Helical" evidence="8">
    <location>
        <begin position="387"/>
        <end position="412"/>
    </location>
</feature>
<feature type="transmembrane region" description="Helical" evidence="8">
    <location>
        <begin position="271"/>
        <end position="296"/>
    </location>
</feature>
<dbReference type="GO" id="GO:0005886">
    <property type="term" value="C:plasma membrane"/>
    <property type="evidence" value="ECO:0007669"/>
    <property type="project" value="TreeGrafter"/>
</dbReference>
<protein>
    <submittedName>
        <fullName evidence="9">Cytosine permease</fullName>
    </submittedName>
</protein>
<feature type="transmembrane region" description="Helical" evidence="8">
    <location>
        <begin position="229"/>
        <end position="251"/>
    </location>
</feature>
<keyword evidence="5 8" id="KW-1133">Transmembrane helix</keyword>
<accession>A0A4R5VY08</accession>
<evidence type="ECO:0000256" key="1">
    <source>
        <dbReference type="ARBA" id="ARBA00004141"/>
    </source>
</evidence>
<dbReference type="InterPro" id="IPR001248">
    <property type="entry name" value="Pur-cyt_permease"/>
</dbReference>
<dbReference type="AlphaFoldDB" id="A0A4R5VY08"/>
<evidence type="ECO:0000313" key="10">
    <source>
        <dbReference type="Proteomes" id="UP000295132"/>
    </source>
</evidence>
<keyword evidence="3 7" id="KW-0813">Transport</keyword>